<feature type="transmembrane region" description="Helical" evidence="1">
    <location>
        <begin position="12"/>
        <end position="37"/>
    </location>
</feature>
<keyword evidence="1" id="KW-0472">Membrane</keyword>
<keyword evidence="1" id="KW-1133">Transmembrane helix</keyword>
<evidence type="ECO:0000256" key="1">
    <source>
        <dbReference type="SAM" id="Phobius"/>
    </source>
</evidence>
<keyword evidence="1" id="KW-0812">Transmembrane</keyword>
<dbReference type="Proteomes" id="UP000256845">
    <property type="component" value="Unassembled WGS sequence"/>
</dbReference>
<feature type="transmembrane region" description="Helical" evidence="1">
    <location>
        <begin position="106"/>
        <end position="127"/>
    </location>
</feature>
<dbReference type="RefSeq" id="WP_115937294.1">
    <property type="nucleotide sequence ID" value="NZ_QRDW01000006.1"/>
</dbReference>
<evidence type="ECO:0000313" key="3">
    <source>
        <dbReference type="Proteomes" id="UP000256845"/>
    </source>
</evidence>
<organism evidence="2 3">
    <name type="scientific">Aestuariispira insulae</name>
    <dbReference type="NCBI Taxonomy" id="1461337"/>
    <lineage>
        <taxon>Bacteria</taxon>
        <taxon>Pseudomonadati</taxon>
        <taxon>Pseudomonadota</taxon>
        <taxon>Alphaproteobacteria</taxon>
        <taxon>Rhodospirillales</taxon>
        <taxon>Kiloniellaceae</taxon>
        <taxon>Aestuariispira</taxon>
    </lineage>
</organism>
<feature type="transmembrane region" description="Helical" evidence="1">
    <location>
        <begin position="185"/>
        <end position="205"/>
    </location>
</feature>
<protein>
    <submittedName>
        <fullName evidence="2">Uncharacterized protein</fullName>
    </submittedName>
</protein>
<feature type="transmembrane region" description="Helical" evidence="1">
    <location>
        <begin position="139"/>
        <end position="164"/>
    </location>
</feature>
<comment type="caution">
    <text evidence="2">The sequence shown here is derived from an EMBL/GenBank/DDBJ whole genome shotgun (WGS) entry which is preliminary data.</text>
</comment>
<evidence type="ECO:0000313" key="2">
    <source>
        <dbReference type="EMBL" id="RED49087.1"/>
    </source>
</evidence>
<keyword evidence="3" id="KW-1185">Reference proteome</keyword>
<name>A0A3D9HHW5_9PROT</name>
<feature type="transmembrane region" description="Helical" evidence="1">
    <location>
        <begin position="75"/>
        <end position="94"/>
    </location>
</feature>
<reference evidence="2 3" key="1">
    <citation type="submission" date="2018-07" db="EMBL/GenBank/DDBJ databases">
        <title>Genomic Encyclopedia of Type Strains, Phase III (KMG-III): the genomes of soil and plant-associated and newly described type strains.</title>
        <authorList>
            <person name="Whitman W."/>
        </authorList>
    </citation>
    <scope>NUCLEOTIDE SEQUENCE [LARGE SCALE GENOMIC DNA]</scope>
    <source>
        <strain evidence="2 3">CECT 8488</strain>
    </source>
</reference>
<feature type="transmembrane region" description="Helical" evidence="1">
    <location>
        <begin position="217"/>
        <end position="239"/>
    </location>
</feature>
<sequence>MSQFPPAAPFRLFPCLIEAAVLSRAYLPLLVGVFLLLRLPEYAWQLHLAGWSLENYPDLVLKGGMRTDDIDWLDLASSALGALADGIVVLGVYLMAKGVPVSFPRLVYGVIAAAPRLVVFALVYSLLYQIARLAPGSMFGLLFALGLYGLQFVYFFLFTPICLLENRPVIATMSRSVDLTRGKRLGLLGLAMFAFYVMTMLHVTLLQLMKGLPYPIFILQALLFAAISGYFSVLSFVIYQKVAKI</sequence>
<proteinExistence type="predicted"/>
<gene>
    <name evidence="2" type="ORF">DFP90_10664</name>
</gene>
<dbReference type="EMBL" id="QRDW01000006">
    <property type="protein sequence ID" value="RED49087.1"/>
    <property type="molecule type" value="Genomic_DNA"/>
</dbReference>
<dbReference type="AlphaFoldDB" id="A0A3D9HHW5"/>
<accession>A0A3D9HHW5</accession>